<keyword evidence="1" id="KW-0472">Membrane</keyword>
<organism evidence="2 3">
    <name type="scientific">Streptomyces flavotricini</name>
    <dbReference type="NCBI Taxonomy" id="66888"/>
    <lineage>
        <taxon>Bacteria</taxon>
        <taxon>Bacillati</taxon>
        <taxon>Actinomycetota</taxon>
        <taxon>Actinomycetes</taxon>
        <taxon>Kitasatosporales</taxon>
        <taxon>Streptomycetaceae</taxon>
        <taxon>Streptomyces</taxon>
    </lineage>
</organism>
<gene>
    <name evidence="2" type="ORF">K7B10_17135</name>
</gene>
<evidence type="ECO:0000313" key="2">
    <source>
        <dbReference type="EMBL" id="MCC0096481.1"/>
    </source>
</evidence>
<dbReference type="EMBL" id="JAINUL010000001">
    <property type="protein sequence ID" value="MCC0096481.1"/>
    <property type="molecule type" value="Genomic_DNA"/>
</dbReference>
<name>A0ABS8E649_9ACTN</name>
<feature type="transmembrane region" description="Helical" evidence="1">
    <location>
        <begin position="140"/>
        <end position="160"/>
    </location>
</feature>
<sequence length="216" mass="23198">MSMPRRDLPPPPPPAHLRDWLDEDAVRADRARFLKDLGRRSLGLGRLLLLWAVAAVFALGWSFVAMALMSFETPGDPLSYVFGLIFGLLGAGVLIPAGFWFARGARRDRLVHHLLCAWAESDRDPAADARVRAPGLSLTWLLASFALGALGLYVTFGSAASARPGVTTYGEVTYYMGLGMILWITGLLGLGKAGAHYRWAVRAFRGGGSGGGATAR</sequence>
<keyword evidence="1" id="KW-0812">Transmembrane</keyword>
<keyword evidence="3" id="KW-1185">Reference proteome</keyword>
<accession>A0ABS8E649</accession>
<feature type="transmembrane region" description="Helical" evidence="1">
    <location>
        <begin position="47"/>
        <end position="68"/>
    </location>
</feature>
<keyword evidence="1" id="KW-1133">Transmembrane helix</keyword>
<dbReference type="Proteomes" id="UP001520654">
    <property type="component" value="Unassembled WGS sequence"/>
</dbReference>
<feature type="transmembrane region" description="Helical" evidence="1">
    <location>
        <begin position="172"/>
        <end position="190"/>
    </location>
</feature>
<comment type="caution">
    <text evidence="2">The sequence shown here is derived from an EMBL/GenBank/DDBJ whole genome shotgun (WGS) entry which is preliminary data.</text>
</comment>
<feature type="transmembrane region" description="Helical" evidence="1">
    <location>
        <begin position="80"/>
        <end position="102"/>
    </location>
</feature>
<proteinExistence type="predicted"/>
<protein>
    <submittedName>
        <fullName evidence="2">Uncharacterized protein</fullName>
    </submittedName>
</protein>
<evidence type="ECO:0000313" key="3">
    <source>
        <dbReference type="Proteomes" id="UP001520654"/>
    </source>
</evidence>
<reference evidence="2 3" key="1">
    <citation type="submission" date="2021-08" db="EMBL/GenBank/DDBJ databases">
        <title>Genomic Architecture of Streptomyces flavotricini NGL1 and Streptomyces erythrochromogenes HMS4 With Differential Plant Beneficial attributes and laccase production capabilities.</title>
        <authorList>
            <person name="Salwan R."/>
            <person name="Kaur R."/>
            <person name="Sharma V."/>
        </authorList>
    </citation>
    <scope>NUCLEOTIDE SEQUENCE [LARGE SCALE GENOMIC DNA]</scope>
    <source>
        <strain evidence="2 3">NGL1</strain>
    </source>
</reference>
<evidence type="ECO:0000256" key="1">
    <source>
        <dbReference type="SAM" id="Phobius"/>
    </source>
</evidence>